<protein>
    <submittedName>
        <fullName evidence="2">Uncharacterized protein</fullName>
    </submittedName>
</protein>
<evidence type="ECO:0000256" key="1">
    <source>
        <dbReference type="SAM" id="MobiDB-lite"/>
    </source>
</evidence>
<keyword evidence="3" id="KW-1185">Reference proteome</keyword>
<reference evidence="2" key="2">
    <citation type="submission" date="2020-11" db="EMBL/GenBank/DDBJ databases">
        <authorList>
            <person name="McCartney M.A."/>
            <person name="Auch B."/>
            <person name="Kono T."/>
            <person name="Mallez S."/>
            <person name="Becker A."/>
            <person name="Gohl D.M."/>
            <person name="Silverstein K.A.T."/>
            <person name="Koren S."/>
            <person name="Bechman K.B."/>
            <person name="Herman A."/>
            <person name="Abrahante J.E."/>
            <person name="Garbe J."/>
        </authorList>
    </citation>
    <scope>NUCLEOTIDE SEQUENCE</scope>
    <source>
        <strain evidence="2">Duluth1</strain>
        <tissue evidence="2">Whole animal</tissue>
    </source>
</reference>
<name>A0A9D4BJU7_DREPO</name>
<organism evidence="2 3">
    <name type="scientific">Dreissena polymorpha</name>
    <name type="common">Zebra mussel</name>
    <name type="synonym">Mytilus polymorpha</name>
    <dbReference type="NCBI Taxonomy" id="45954"/>
    <lineage>
        <taxon>Eukaryota</taxon>
        <taxon>Metazoa</taxon>
        <taxon>Spiralia</taxon>
        <taxon>Lophotrochozoa</taxon>
        <taxon>Mollusca</taxon>
        <taxon>Bivalvia</taxon>
        <taxon>Autobranchia</taxon>
        <taxon>Heteroconchia</taxon>
        <taxon>Euheterodonta</taxon>
        <taxon>Imparidentia</taxon>
        <taxon>Neoheterodontei</taxon>
        <taxon>Myida</taxon>
        <taxon>Dreissenoidea</taxon>
        <taxon>Dreissenidae</taxon>
        <taxon>Dreissena</taxon>
    </lineage>
</organism>
<proteinExistence type="predicted"/>
<dbReference type="EMBL" id="JAIWYP010000016">
    <property type="protein sequence ID" value="KAH3695978.1"/>
    <property type="molecule type" value="Genomic_DNA"/>
</dbReference>
<gene>
    <name evidence="2" type="ORF">DPMN_083437</name>
</gene>
<reference evidence="2" key="1">
    <citation type="journal article" date="2019" name="bioRxiv">
        <title>The Genome of the Zebra Mussel, Dreissena polymorpha: A Resource for Invasive Species Research.</title>
        <authorList>
            <person name="McCartney M.A."/>
            <person name="Auch B."/>
            <person name="Kono T."/>
            <person name="Mallez S."/>
            <person name="Zhang Y."/>
            <person name="Obille A."/>
            <person name="Becker A."/>
            <person name="Abrahante J.E."/>
            <person name="Garbe J."/>
            <person name="Badalamenti J.P."/>
            <person name="Herman A."/>
            <person name="Mangelson H."/>
            <person name="Liachko I."/>
            <person name="Sullivan S."/>
            <person name="Sone E.D."/>
            <person name="Koren S."/>
            <person name="Silverstein K.A.T."/>
            <person name="Beckman K.B."/>
            <person name="Gohl D.M."/>
        </authorList>
    </citation>
    <scope>NUCLEOTIDE SEQUENCE</scope>
    <source>
        <strain evidence="2">Duluth1</strain>
        <tissue evidence="2">Whole animal</tissue>
    </source>
</reference>
<comment type="caution">
    <text evidence="2">The sequence shown here is derived from an EMBL/GenBank/DDBJ whole genome shotgun (WGS) entry which is preliminary data.</text>
</comment>
<evidence type="ECO:0000313" key="2">
    <source>
        <dbReference type="EMBL" id="KAH3695978.1"/>
    </source>
</evidence>
<feature type="compositionally biased region" description="Basic and acidic residues" evidence="1">
    <location>
        <begin position="206"/>
        <end position="225"/>
    </location>
</feature>
<dbReference type="Proteomes" id="UP000828390">
    <property type="component" value="Unassembled WGS sequence"/>
</dbReference>
<sequence>MMAEPRNESSHSRDLSTVFSILDSLVNQVITFDMPLGNSPITATEDTIILTGQCNQSIENLNENCKIIKETSLDISKVGVTPDGINPTSIYMENQEQKETCSQDDFFLPESEKETLIHALDLSAVKLVEKSEKPLNDRKESVHFNSPISVLYEYHVSPVDDNDTQSLGESNRSDSDDTNTSQDAKLEQKSSSTQDEDYWSKAVLCSEKESQDRDDDIKMDFKHSNDYSLSNIGKSEEENSEDLFAANDPPLQIEDENNILPFLKDDNFLEGSESHETCSNNSEILPCENMLSTSEISDVKISSAEETEHFSLVSCVSNEVNENQHGKRKLTEELVDARKESKKLKASQEERPVFNTCKVQNKRKLFKFNEEKGLKMAKLDLEHDKDHKINPMMLKTIVAEHLSCSEDYVQWANENPNKSAYIKDQKQEENIVMHGTCLSVGMKNNTTLCFDGNSFSEKNEGNLEFEDTDKIVSQNTSNEVTKFNHNNSEESIVGEDEQDNLLLEQSDNLNKNIEIISKMNFSNQLNVENNELSEQDINSNDSNKICCEENFGVCSVDENTSVDAKMQGNNTCSNVIFQDDTEAKETENFDRNNIVQASCAKDDSQSIDQLLGTVSVVGSLDVTENGASEVLLDEQSTYDYNKAVHIETSRYANVQLLTKVNNSTMLKDEDVKEDSITTNVDKDQKVVLAENITSQEVPNQNIEGFNTQFIENDLVLRNESDVKIDGIATNVDEDQKVVLDENITSREVPNQNIEGFNTQFIENDLELRTEPDVKIDGITSNLSEFPKVVLTEYIASQEIPNQNIKGINNQLNEKKLVLSDEDVNEDNITINADEDTMIVLAEDITTRVVPNQTIKGINNQLIEKKLVVRDEDVNEDNIIINADEDTEIVLAENITTRVVPNQNIKGMNNQFIENNLESTVELIHIEDVNFTSEKSSGCADFEKEIEDVCRKDYTIGIGLKSIDDSCEIMSESETTINHKSSGFEIVNEHIETRNCQNELPATGVENIKHGKCLDSEPYKNQCTNVKESISRQMFDDFTEKYDLNKVADMNSPDVCEFMSAAQVLSQSSQCSGSTGFVVQSNTQCASEDAESQESLKYMYITFSKPDICADTNITESWLNEKGDAFESKSGDELNQTNFDVANEKKNYESSFHEHKRTLLLECGDEGLVKEIVHSCSQSNVHEGMADYCSRVKTDMINQDEQLDIENLDLYIEKAVDQLVPDHDMTASPEQNPSHTDDEPSLYMKQSDKKVHMYACDADLHDDSDTPVCSPVEKTAKSRESCFQWKYTPSCDQSPESGVPELPDEDHIVRITPLNSCSKPLRLGLSKRQTVHSLHKISVHRVYP</sequence>
<evidence type="ECO:0000313" key="3">
    <source>
        <dbReference type="Proteomes" id="UP000828390"/>
    </source>
</evidence>
<accession>A0A9D4BJU7</accession>
<dbReference type="OrthoDB" id="9934401at2759"/>
<feature type="region of interest" description="Disordered" evidence="1">
    <location>
        <begin position="159"/>
        <end position="236"/>
    </location>
</feature>